<evidence type="ECO:0000313" key="3">
    <source>
        <dbReference type="Proteomes" id="UP000076842"/>
    </source>
</evidence>
<feature type="region of interest" description="Disordered" evidence="1">
    <location>
        <begin position="17"/>
        <end position="44"/>
    </location>
</feature>
<evidence type="ECO:0000256" key="1">
    <source>
        <dbReference type="SAM" id="MobiDB-lite"/>
    </source>
</evidence>
<sequence length="159" mass="17314">MARCTILTLLMEQKALRRTPRPTRTDHRPSLSPTSIVPSHRSRTYSSSGTRALVALQSFTCFLGMDAALQLFLLLLVGEPAHTSPSLVLLQCTIPTQLSFHRPLTCTTRCPDKRLEPGFVNRAGLPPIPLPGTSPTKAPDLSADGRWGGARHAPLVLIE</sequence>
<dbReference type="InParanoid" id="A0A165I2G5"/>
<accession>A0A165I2G5</accession>
<dbReference type="EMBL" id="KV423935">
    <property type="protein sequence ID" value="KZT60050.1"/>
    <property type="molecule type" value="Genomic_DNA"/>
</dbReference>
<name>A0A165I2G5_9BASI</name>
<feature type="region of interest" description="Disordered" evidence="1">
    <location>
        <begin position="124"/>
        <end position="144"/>
    </location>
</feature>
<proteinExistence type="predicted"/>
<reference evidence="2 3" key="1">
    <citation type="journal article" date="2016" name="Mol. Biol. Evol.">
        <title>Comparative Genomics of Early-Diverging Mushroom-Forming Fungi Provides Insights into the Origins of Lignocellulose Decay Capabilities.</title>
        <authorList>
            <person name="Nagy L.G."/>
            <person name="Riley R."/>
            <person name="Tritt A."/>
            <person name="Adam C."/>
            <person name="Daum C."/>
            <person name="Floudas D."/>
            <person name="Sun H."/>
            <person name="Yadav J.S."/>
            <person name="Pangilinan J."/>
            <person name="Larsson K.H."/>
            <person name="Matsuura K."/>
            <person name="Barry K."/>
            <person name="Labutti K."/>
            <person name="Kuo R."/>
            <person name="Ohm R.A."/>
            <person name="Bhattacharya S.S."/>
            <person name="Shirouzu T."/>
            <person name="Yoshinaga Y."/>
            <person name="Martin F.M."/>
            <person name="Grigoriev I.V."/>
            <person name="Hibbett D.S."/>
        </authorList>
    </citation>
    <scope>NUCLEOTIDE SEQUENCE [LARGE SCALE GENOMIC DNA]</scope>
    <source>
        <strain evidence="2 3">HHB12733</strain>
    </source>
</reference>
<gene>
    <name evidence="2" type="ORF">CALCODRAFT_160164</name>
</gene>
<keyword evidence="3" id="KW-1185">Reference proteome</keyword>
<evidence type="ECO:0000313" key="2">
    <source>
        <dbReference type="EMBL" id="KZT60050.1"/>
    </source>
</evidence>
<organism evidence="2 3">
    <name type="scientific">Calocera cornea HHB12733</name>
    <dbReference type="NCBI Taxonomy" id="1353952"/>
    <lineage>
        <taxon>Eukaryota</taxon>
        <taxon>Fungi</taxon>
        <taxon>Dikarya</taxon>
        <taxon>Basidiomycota</taxon>
        <taxon>Agaricomycotina</taxon>
        <taxon>Dacrymycetes</taxon>
        <taxon>Dacrymycetales</taxon>
        <taxon>Dacrymycetaceae</taxon>
        <taxon>Calocera</taxon>
    </lineage>
</organism>
<dbReference type="Proteomes" id="UP000076842">
    <property type="component" value="Unassembled WGS sequence"/>
</dbReference>
<protein>
    <submittedName>
        <fullName evidence="2">Uncharacterized protein</fullName>
    </submittedName>
</protein>
<dbReference type="AlphaFoldDB" id="A0A165I2G5"/>